<proteinExistence type="predicted"/>
<protein>
    <submittedName>
        <fullName evidence="3">NHLP leader peptide family natural product</fullName>
    </submittedName>
</protein>
<evidence type="ECO:0000313" key="3">
    <source>
        <dbReference type="EMBL" id="ASG24071.1"/>
    </source>
</evidence>
<accession>A0A248K013</accession>
<keyword evidence="4" id="KW-1185">Reference proteome</keyword>
<dbReference type="Proteomes" id="UP000197153">
    <property type="component" value="Chromosome 3"/>
</dbReference>
<dbReference type="RefSeq" id="WP_004272681.1">
    <property type="nucleotide sequence ID" value="NZ_CP022112.1"/>
</dbReference>
<dbReference type="SUPFAM" id="SSF56209">
    <property type="entry name" value="Nitrile hydratase alpha chain"/>
    <property type="match status" value="1"/>
</dbReference>
<evidence type="ECO:0000259" key="2">
    <source>
        <dbReference type="Pfam" id="PF02979"/>
    </source>
</evidence>
<dbReference type="AlphaFoldDB" id="A0A248K013"/>
<gene>
    <name evidence="3" type="ORF">Y958_24405</name>
</gene>
<dbReference type="KEGG" id="nao:Y958_24405"/>
<name>A0A248K013_9PROT</name>
<feature type="domain" description="Nitrile hydratase alpha/Thiocyanate hydrolase gamma" evidence="2">
    <location>
        <begin position="9"/>
        <end position="62"/>
    </location>
</feature>
<dbReference type="InterPro" id="IPR036648">
    <property type="entry name" value="CN_Hdrase_a/SCN_Hdrase_g_sf"/>
</dbReference>
<organism evidence="3 4">
    <name type="scientific">Nitrospirillum viridazoti CBAmc</name>
    <dbReference type="NCBI Taxonomy" id="1441467"/>
    <lineage>
        <taxon>Bacteria</taxon>
        <taxon>Pseudomonadati</taxon>
        <taxon>Pseudomonadota</taxon>
        <taxon>Alphaproteobacteria</taxon>
        <taxon>Rhodospirillales</taxon>
        <taxon>Azospirillaceae</taxon>
        <taxon>Nitrospirillum</taxon>
        <taxon>Nitrospirillum viridazoti</taxon>
    </lineage>
</organism>
<evidence type="ECO:0000256" key="1">
    <source>
        <dbReference type="ARBA" id="ARBA00022723"/>
    </source>
</evidence>
<dbReference type="InterPro" id="IPR004232">
    <property type="entry name" value="CN_Hdrtase_a/SCN_Hdrlase_g"/>
</dbReference>
<dbReference type="InterPro" id="IPR022513">
    <property type="entry name" value="TOMM_pelo"/>
</dbReference>
<reference evidence="3 4" key="1">
    <citation type="submission" date="2017-06" db="EMBL/GenBank/DDBJ databases">
        <title>Complete genome sequence of Nitrospirillum amazonense strain CBAmC, an endophytic nitrogen-fixing and plant growth-promoting bacterium, isolated from sugarcane.</title>
        <authorList>
            <person name="Schwab S."/>
            <person name="dos Santos Teixeira K.R."/>
            <person name="Simoes Araujo J.L."/>
            <person name="Soares Vidal M."/>
            <person name="Borges de Freitas H.R."/>
            <person name="Rivello Crivelaro A.L."/>
            <person name="Bueno de Camargo Nunes A."/>
            <person name="dos Santos C.M."/>
            <person name="Palmeira da Silva Rosa D."/>
            <person name="da Silva Padilha D."/>
            <person name="da Silva E."/>
            <person name="Araujo Terra L."/>
            <person name="Soares Mendes V."/>
            <person name="Farinelli L."/>
            <person name="Magalhaes Cruz L."/>
            <person name="Baldani J.I."/>
        </authorList>
    </citation>
    <scope>NUCLEOTIDE SEQUENCE [LARGE SCALE GENOMIC DNA]</scope>
    <source>
        <strain evidence="3 4">CBAmC</strain>
    </source>
</reference>
<dbReference type="NCBIfam" id="TIGR03793">
    <property type="entry name" value="leader_NHLP"/>
    <property type="match status" value="1"/>
</dbReference>
<dbReference type="Pfam" id="PF02979">
    <property type="entry name" value="NHase_alpha"/>
    <property type="match status" value="1"/>
</dbReference>
<dbReference type="EMBL" id="CP022112">
    <property type="protein sequence ID" value="ASG24071.1"/>
    <property type="molecule type" value="Genomic_DNA"/>
</dbReference>
<dbReference type="GO" id="GO:0003824">
    <property type="term" value="F:catalytic activity"/>
    <property type="evidence" value="ECO:0007669"/>
    <property type="project" value="InterPro"/>
</dbReference>
<keyword evidence="1" id="KW-0479">Metal-binding</keyword>
<sequence length="92" mass="9718">MVGEDSARAYGRVVAKAWSDDGFKARLMADPVAVLQAEGLAVPPGLTVTVLENTPTRYTLVLPARPTDLSDDDLDEAAGGWCGCVMSSDFCL</sequence>
<evidence type="ECO:0000313" key="4">
    <source>
        <dbReference type="Proteomes" id="UP000197153"/>
    </source>
</evidence>
<dbReference type="GO" id="GO:0046914">
    <property type="term" value="F:transition metal ion binding"/>
    <property type="evidence" value="ECO:0007669"/>
    <property type="project" value="InterPro"/>
</dbReference>
<dbReference type="Gene3D" id="3.90.330.10">
    <property type="entry name" value="Nitrile hydratase alpha /Thiocyanate hydrolase gamma"/>
    <property type="match status" value="1"/>
</dbReference>